<dbReference type="Proteomes" id="UP000824469">
    <property type="component" value="Unassembled WGS sequence"/>
</dbReference>
<feature type="non-terminal residue" evidence="1">
    <location>
        <position position="1"/>
    </location>
</feature>
<organism evidence="1 2">
    <name type="scientific">Taxus chinensis</name>
    <name type="common">Chinese yew</name>
    <name type="synonym">Taxus wallichiana var. chinensis</name>
    <dbReference type="NCBI Taxonomy" id="29808"/>
    <lineage>
        <taxon>Eukaryota</taxon>
        <taxon>Viridiplantae</taxon>
        <taxon>Streptophyta</taxon>
        <taxon>Embryophyta</taxon>
        <taxon>Tracheophyta</taxon>
        <taxon>Spermatophyta</taxon>
        <taxon>Pinopsida</taxon>
        <taxon>Pinidae</taxon>
        <taxon>Conifers II</taxon>
        <taxon>Cupressales</taxon>
        <taxon>Taxaceae</taxon>
        <taxon>Taxus</taxon>
    </lineage>
</organism>
<protein>
    <submittedName>
        <fullName evidence="1">Uncharacterized protein</fullName>
    </submittedName>
</protein>
<feature type="non-terminal residue" evidence="1">
    <location>
        <position position="57"/>
    </location>
</feature>
<keyword evidence="2" id="KW-1185">Reference proteome</keyword>
<comment type="caution">
    <text evidence="1">The sequence shown here is derived from an EMBL/GenBank/DDBJ whole genome shotgun (WGS) entry which is preliminary data.</text>
</comment>
<dbReference type="AlphaFoldDB" id="A0AA38GQL7"/>
<sequence length="57" mass="6690">VSVMGFENLREQYEEDDDFSKAYKACKKPTVMDRIPWMDYMLQEGLLLKGSQLCIPK</sequence>
<gene>
    <name evidence="1" type="ORF">KI387_005048</name>
</gene>
<name>A0AA38GQL7_TAXCH</name>
<evidence type="ECO:0000313" key="2">
    <source>
        <dbReference type="Proteomes" id="UP000824469"/>
    </source>
</evidence>
<proteinExistence type="predicted"/>
<reference evidence="1 2" key="1">
    <citation type="journal article" date="2021" name="Nat. Plants">
        <title>The Taxus genome provides insights into paclitaxel biosynthesis.</title>
        <authorList>
            <person name="Xiong X."/>
            <person name="Gou J."/>
            <person name="Liao Q."/>
            <person name="Li Y."/>
            <person name="Zhou Q."/>
            <person name="Bi G."/>
            <person name="Li C."/>
            <person name="Du R."/>
            <person name="Wang X."/>
            <person name="Sun T."/>
            <person name="Guo L."/>
            <person name="Liang H."/>
            <person name="Lu P."/>
            <person name="Wu Y."/>
            <person name="Zhang Z."/>
            <person name="Ro D.K."/>
            <person name="Shang Y."/>
            <person name="Huang S."/>
            <person name="Yan J."/>
        </authorList>
    </citation>
    <scope>NUCLEOTIDE SEQUENCE [LARGE SCALE GENOMIC DNA]</scope>
    <source>
        <strain evidence="1">Ta-2019</strain>
    </source>
</reference>
<evidence type="ECO:0000313" key="1">
    <source>
        <dbReference type="EMBL" id="KAH9324870.1"/>
    </source>
</evidence>
<accession>A0AA38GQL7</accession>
<dbReference type="EMBL" id="JAHRHJ020000002">
    <property type="protein sequence ID" value="KAH9324870.1"/>
    <property type="molecule type" value="Genomic_DNA"/>
</dbReference>